<dbReference type="AlphaFoldDB" id="V6IFZ9"/>
<name>V6IFZ9_9LEPT</name>
<dbReference type="PANTHER" id="PTHR48051:SF39">
    <property type="entry name" value="P53-INDUCED DEATH DOMAIN PROTEIN 1"/>
    <property type="match status" value="1"/>
</dbReference>
<evidence type="ECO:0000256" key="1">
    <source>
        <dbReference type="ARBA" id="ARBA00022614"/>
    </source>
</evidence>
<dbReference type="InterPro" id="IPR032675">
    <property type="entry name" value="LRR_dom_sf"/>
</dbReference>
<dbReference type="SUPFAM" id="SSF52075">
    <property type="entry name" value="Outer arm dynein light chain 1"/>
    <property type="match status" value="1"/>
</dbReference>
<gene>
    <name evidence="3" type="ORF">LEP1GSC062_4345</name>
</gene>
<dbReference type="PANTHER" id="PTHR48051">
    <property type="match status" value="1"/>
</dbReference>
<comment type="caution">
    <text evidence="3">The sequence shown here is derived from an EMBL/GenBank/DDBJ whole genome shotgun (WGS) entry which is preliminary data.</text>
</comment>
<evidence type="ECO:0000313" key="4">
    <source>
        <dbReference type="Proteomes" id="UP000018747"/>
    </source>
</evidence>
<dbReference type="EMBL" id="AHMT02000010">
    <property type="protein sequence ID" value="EQA64203.1"/>
    <property type="molecule type" value="Genomic_DNA"/>
</dbReference>
<dbReference type="Pfam" id="PF13855">
    <property type="entry name" value="LRR_8"/>
    <property type="match status" value="1"/>
</dbReference>
<evidence type="ECO:0000256" key="2">
    <source>
        <dbReference type="ARBA" id="ARBA00022737"/>
    </source>
</evidence>
<keyword evidence="4" id="KW-1185">Reference proteome</keyword>
<keyword evidence="2" id="KW-0677">Repeat</keyword>
<keyword evidence="1" id="KW-0433">Leucine-rich repeat</keyword>
<reference evidence="3" key="1">
    <citation type="submission" date="2013-05" db="EMBL/GenBank/DDBJ databases">
        <authorList>
            <person name="Harkins D.M."/>
            <person name="Durkin A.S."/>
            <person name="Brinkac L.M."/>
            <person name="Haft D.H."/>
            <person name="Selengut J.D."/>
            <person name="Sanka R."/>
            <person name="DePew J."/>
            <person name="Purushe J."/>
            <person name="Hartskeerl R.A."/>
            <person name="Ahmed A."/>
            <person name="van der Linden H."/>
            <person name="Goris M.G.A."/>
            <person name="Vinetz J.M."/>
            <person name="Sutton G.G."/>
            <person name="Nierman W.C."/>
            <person name="Fouts D.E."/>
        </authorList>
    </citation>
    <scope>NUCLEOTIDE SEQUENCE [LARGE SCALE GENOMIC DNA]</scope>
    <source>
        <strain evidence="3">L 60</strain>
    </source>
</reference>
<protein>
    <submittedName>
        <fullName evidence="3">Leucine rich repeat protein</fullName>
    </submittedName>
</protein>
<organism evidence="3 4">
    <name type="scientific">Leptospira alexanderi serovar Manhao 3 str. L 60</name>
    <dbReference type="NCBI Taxonomy" id="1049759"/>
    <lineage>
        <taxon>Bacteria</taxon>
        <taxon>Pseudomonadati</taxon>
        <taxon>Spirochaetota</taxon>
        <taxon>Spirochaetia</taxon>
        <taxon>Leptospirales</taxon>
        <taxon>Leptospiraceae</taxon>
        <taxon>Leptospira</taxon>
    </lineage>
</organism>
<dbReference type="InterPro" id="IPR001611">
    <property type="entry name" value="Leu-rich_rpt"/>
</dbReference>
<dbReference type="GO" id="GO:0005737">
    <property type="term" value="C:cytoplasm"/>
    <property type="evidence" value="ECO:0007669"/>
    <property type="project" value="TreeGrafter"/>
</dbReference>
<dbReference type="InterPro" id="IPR050216">
    <property type="entry name" value="LRR_domain-containing"/>
</dbReference>
<dbReference type="Proteomes" id="UP000018747">
    <property type="component" value="Unassembled WGS sequence"/>
</dbReference>
<evidence type="ECO:0000313" key="3">
    <source>
        <dbReference type="EMBL" id="EQA64203.1"/>
    </source>
</evidence>
<proteinExistence type="predicted"/>
<accession>V6IFZ9</accession>
<dbReference type="Gene3D" id="3.80.10.10">
    <property type="entry name" value="Ribonuclease Inhibitor"/>
    <property type="match status" value="1"/>
</dbReference>
<sequence length="81" mass="9223">MHLLGNKLATLPKEIGQLRNLEELHLHYNLIITLPKEIGKLQNLYELHLVSNPLSVKERKDSEVSPKMCNILGLVKSGIVW</sequence>